<dbReference type="AlphaFoldDB" id="C5DFC7"/>
<dbReference type="eggNOG" id="KOG0435">
    <property type="taxonomic scope" value="Eukaryota"/>
</dbReference>
<dbReference type="InterPro" id="IPR001412">
    <property type="entry name" value="aa-tRNA-synth_I_CS"/>
</dbReference>
<dbReference type="PRINTS" id="PR00985">
    <property type="entry name" value="TRNASYNTHLEU"/>
</dbReference>
<gene>
    <name evidence="15" type="ordered locus">KLTH0D14058g</name>
</gene>
<dbReference type="GO" id="GO:0002161">
    <property type="term" value="F:aminoacyl-tRNA deacylase activity"/>
    <property type="evidence" value="ECO:0007669"/>
    <property type="project" value="InterPro"/>
</dbReference>
<dbReference type="SUPFAM" id="SSF50677">
    <property type="entry name" value="ValRS/IleRS/LeuRS editing domain"/>
    <property type="match status" value="1"/>
</dbReference>
<evidence type="ECO:0000256" key="2">
    <source>
        <dbReference type="ARBA" id="ARBA00005594"/>
    </source>
</evidence>
<evidence type="ECO:0000256" key="9">
    <source>
        <dbReference type="ARBA" id="ARBA00030520"/>
    </source>
</evidence>
<keyword evidence="7 11" id="KW-0648">Protein biosynthesis</keyword>
<dbReference type="STRING" id="559295.C5DFC7"/>
<keyword evidence="8 11" id="KW-0030">Aminoacyl-tRNA synthetase</keyword>
<dbReference type="OrthoDB" id="15954at2759"/>
<dbReference type="InterPro" id="IPR015413">
    <property type="entry name" value="Methionyl/Leucyl_tRNA_Synth"/>
</dbReference>
<dbReference type="Pfam" id="PF00133">
    <property type="entry name" value="tRNA-synt_1"/>
    <property type="match status" value="1"/>
</dbReference>
<accession>C5DFC7</accession>
<evidence type="ECO:0000313" key="16">
    <source>
        <dbReference type="Proteomes" id="UP000002036"/>
    </source>
</evidence>
<dbReference type="PANTHER" id="PTHR43740:SF2">
    <property type="entry name" value="LEUCINE--TRNA LIGASE, MITOCHONDRIAL"/>
    <property type="match status" value="1"/>
</dbReference>
<dbReference type="GO" id="GO:0004823">
    <property type="term" value="F:leucine-tRNA ligase activity"/>
    <property type="evidence" value="ECO:0007669"/>
    <property type="project" value="UniProtKB-EC"/>
</dbReference>
<keyword evidence="16" id="KW-1185">Reference proteome</keyword>
<evidence type="ECO:0000256" key="6">
    <source>
        <dbReference type="ARBA" id="ARBA00022840"/>
    </source>
</evidence>
<evidence type="ECO:0000256" key="3">
    <source>
        <dbReference type="ARBA" id="ARBA00013164"/>
    </source>
</evidence>
<dbReference type="Pfam" id="PF13603">
    <property type="entry name" value="tRNA-synt_1_2"/>
    <property type="match status" value="1"/>
</dbReference>
<dbReference type="InterPro" id="IPR002300">
    <property type="entry name" value="aa-tRNA-synth_Ia"/>
</dbReference>
<dbReference type="PANTHER" id="PTHR43740">
    <property type="entry name" value="LEUCYL-TRNA SYNTHETASE"/>
    <property type="match status" value="1"/>
</dbReference>
<dbReference type="SUPFAM" id="SSF52374">
    <property type="entry name" value="Nucleotidylyl transferase"/>
    <property type="match status" value="1"/>
</dbReference>
<proteinExistence type="inferred from homology"/>
<reference evidence="15 16" key="1">
    <citation type="journal article" date="2009" name="Genome Res.">
        <title>Comparative genomics of protoploid Saccharomycetaceae.</title>
        <authorList>
            <consortium name="The Genolevures Consortium"/>
            <person name="Souciet J.-L."/>
            <person name="Dujon B."/>
            <person name="Gaillardin C."/>
            <person name="Johnston M."/>
            <person name="Baret P.V."/>
            <person name="Cliften P."/>
            <person name="Sherman D.J."/>
            <person name="Weissenbach J."/>
            <person name="Westhof E."/>
            <person name="Wincker P."/>
            <person name="Jubin C."/>
            <person name="Poulain J."/>
            <person name="Barbe V."/>
            <person name="Segurens B."/>
            <person name="Artiguenave F."/>
            <person name="Anthouard V."/>
            <person name="Vacherie B."/>
            <person name="Val M.-E."/>
            <person name="Fulton R.S."/>
            <person name="Minx P."/>
            <person name="Wilson R."/>
            <person name="Durrens P."/>
            <person name="Jean G."/>
            <person name="Marck C."/>
            <person name="Martin T."/>
            <person name="Nikolski M."/>
            <person name="Rolland T."/>
            <person name="Seret M.-L."/>
            <person name="Casaregola S."/>
            <person name="Despons L."/>
            <person name="Fairhead C."/>
            <person name="Fischer G."/>
            <person name="Lafontaine I."/>
            <person name="Leh V."/>
            <person name="Lemaire M."/>
            <person name="de Montigny J."/>
            <person name="Neuveglise C."/>
            <person name="Thierry A."/>
            <person name="Blanc-Lenfle I."/>
            <person name="Bleykasten C."/>
            <person name="Diffels J."/>
            <person name="Fritsch E."/>
            <person name="Frangeul L."/>
            <person name="Goeffon A."/>
            <person name="Jauniaux N."/>
            <person name="Kachouri-Lafond R."/>
            <person name="Payen C."/>
            <person name="Potier S."/>
            <person name="Pribylova L."/>
            <person name="Ozanne C."/>
            <person name="Richard G.-F."/>
            <person name="Sacerdot C."/>
            <person name="Straub M.-L."/>
            <person name="Talla E."/>
        </authorList>
    </citation>
    <scope>NUCLEOTIDE SEQUENCE [LARGE SCALE GENOMIC DNA]</scope>
    <source>
        <strain evidence="16">ATCC 56472 / CBS 6340 / NRRL Y-8284</strain>
    </source>
</reference>
<dbReference type="Proteomes" id="UP000002036">
    <property type="component" value="Chromosome D"/>
</dbReference>
<dbReference type="FunFam" id="3.40.50.620:FF:000003">
    <property type="entry name" value="Leucine--tRNA ligase"/>
    <property type="match status" value="1"/>
</dbReference>
<organism evidence="15 16">
    <name type="scientific">Lachancea thermotolerans (strain ATCC 56472 / CBS 6340 / NRRL Y-8284)</name>
    <name type="common">Yeast</name>
    <name type="synonym">Kluyveromyces thermotolerans</name>
    <dbReference type="NCBI Taxonomy" id="559295"/>
    <lineage>
        <taxon>Eukaryota</taxon>
        <taxon>Fungi</taxon>
        <taxon>Dikarya</taxon>
        <taxon>Ascomycota</taxon>
        <taxon>Saccharomycotina</taxon>
        <taxon>Saccharomycetes</taxon>
        <taxon>Saccharomycetales</taxon>
        <taxon>Saccharomycetaceae</taxon>
        <taxon>Lachancea</taxon>
    </lineage>
</organism>
<evidence type="ECO:0000313" key="15">
    <source>
        <dbReference type="EMBL" id="CAR22882.1"/>
    </source>
</evidence>
<comment type="catalytic activity">
    <reaction evidence="10">
        <text>tRNA(Leu) + L-leucine + ATP = L-leucyl-tRNA(Leu) + AMP + diphosphate</text>
        <dbReference type="Rhea" id="RHEA:11688"/>
        <dbReference type="Rhea" id="RHEA-COMP:9613"/>
        <dbReference type="Rhea" id="RHEA-COMP:9622"/>
        <dbReference type="ChEBI" id="CHEBI:30616"/>
        <dbReference type="ChEBI" id="CHEBI:33019"/>
        <dbReference type="ChEBI" id="CHEBI:57427"/>
        <dbReference type="ChEBI" id="CHEBI:78442"/>
        <dbReference type="ChEBI" id="CHEBI:78494"/>
        <dbReference type="ChEBI" id="CHEBI:456215"/>
        <dbReference type="EC" id="6.1.1.4"/>
    </reaction>
</comment>
<dbReference type="GO" id="GO:0032543">
    <property type="term" value="P:mitochondrial translation"/>
    <property type="evidence" value="ECO:0007669"/>
    <property type="project" value="TreeGrafter"/>
</dbReference>
<dbReference type="FunFam" id="1.10.730.10:FF:000002">
    <property type="entry name" value="Leucine--tRNA ligase"/>
    <property type="match status" value="1"/>
</dbReference>
<comment type="subcellular location">
    <subcellularLocation>
        <location evidence="1">Mitochondrion matrix</location>
    </subcellularLocation>
</comment>
<dbReference type="Gene3D" id="1.10.730.10">
    <property type="entry name" value="Isoleucyl-tRNA Synthetase, Domain 1"/>
    <property type="match status" value="1"/>
</dbReference>
<evidence type="ECO:0000256" key="7">
    <source>
        <dbReference type="ARBA" id="ARBA00022917"/>
    </source>
</evidence>
<dbReference type="CDD" id="cd00812">
    <property type="entry name" value="LeuRS_core"/>
    <property type="match status" value="1"/>
</dbReference>
<evidence type="ECO:0000259" key="13">
    <source>
        <dbReference type="Pfam" id="PF09334"/>
    </source>
</evidence>
<dbReference type="GeneID" id="8295564"/>
<evidence type="ECO:0000256" key="1">
    <source>
        <dbReference type="ARBA" id="ARBA00004305"/>
    </source>
</evidence>
<feature type="domain" description="Leucyl-tRNA synthetase editing" evidence="14">
    <location>
        <begin position="238"/>
        <end position="421"/>
    </location>
</feature>
<dbReference type="InterPro" id="IPR009008">
    <property type="entry name" value="Val/Leu/Ile-tRNA-synth_edit"/>
</dbReference>
<dbReference type="InterPro" id="IPR009080">
    <property type="entry name" value="tRNAsynth_Ia_anticodon-bd"/>
</dbReference>
<dbReference type="InterPro" id="IPR002302">
    <property type="entry name" value="Leu-tRNA-ligase"/>
</dbReference>
<dbReference type="RefSeq" id="XP_002553320.1">
    <property type="nucleotide sequence ID" value="XM_002553274.1"/>
</dbReference>
<dbReference type="EMBL" id="CU928168">
    <property type="protein sequence ID" value="CAR22882.1"/>
    <property type="molecule type" value="Genomic_DNA"/>
</dbReference>
<dbReference type="KEGG" id="lth:KLTH0D14058g"/>
<feature type="domain" description="Aminoacyl-tRNA synthetase class Ia" evidence="12">
    <location>
        <begin position="433"/>
        <end position="595"/>
    </location>
</feature>
<dbReference type="GO" id="GO:0005759">
    <property type="term" value="C:mitochondrial matrix"/>
    <property type="evidence" value="ECO:0007669"/>
    <property type="project" value="UniProtKB-SubCell"/>
</dbReference>
<dbReference type="NCBIfam" id="TIGR00396">
    <property type="entry name" value="leuS_bact"/>
    <property type="match status" value="1"/>
</dbReference>
<feature type="domain" description="Methionyl/Leucyl tRNA synthetase" evidence="13">
    <location>
        <begin position="52"/>
        <end position="189"/>
    </location>
</feature>
<dbReference type="OMA" id="DDVDWAD"/>
<keyword evidence="4 11" id="KW-0436">Ligase</keyword>
<evidence type="ECO:0000256" key="8">
    <source>
        <dbReference type="ARBA" id="ARBA00023146"/>
    </source>
</evidence>
<dbReference type="EC" id="6.1.1.4" evidence="3"/>
<name>C5DFC7_LACTC</name>
<comment type="similarity">
    <text evidence="2 11">Belongs to the class-I aminoacyl-tRNA synthetase family.</text>
</comment>
<sequence length="880" mass="99594">MKPTRPPKVLLRRCHSSLSSAVDLISIGDKWKTKVLEGPTILNDKGAEKKMYILSMFPYPSGILHIGHLRVYTITDALNRFYKLNGFNVVHPMGWDAFGLPAENAAIERKVNPATWTMQNISKMRVQLDNMLADLDWDREVTTCNPDYYKHTQKLFLELFKHGLAYQKDAEINWDPIDQTVLANEQVDSQGRSWRSGALVEKRQLNQWFLGITKFAHSLQEDLNLLKDWPQNVKTMQKNWIGESYGTEINFPCSTGRVIKVFTTRAETIFSAQYLALSLDHPITKEVASIDDDLRQFLDMAKSLPDDSKIGFLLKGIKAKNPILKTTEETLPVFVAPYVLGSYGHGAVMGCPAHDERDYKFWKHNMPEKDVCPSVIPLESNVATDLALPYVQKSGILNSSTAQFAGLEIDRARAKIIEELESLDAGKHTVTYKVRDWLVSRQRYWGAPIPIIHCESCGPVAVPDDQLPVKLPNIEGLATKGNPLRGIDEFVNTKCPSCGSPAKRETDTMDTFMDSSWYFFRYTDPKNEKQPFSHEAASKYLPVDIYIGGIEHAILHLLYSRFISKFLASIGKWDGNEVKGEPFKRLVTQGMVHGRTMVDSQTGRFLKSEELDFGDPLNPVIKATGMKPLVSFEKMSKSKYNGADPDKCISDHGPDATRAHVLFQAPVNDVLSWDESKIIGIERWLTRIITLAIRITKQAPDYNEHFAASTAMTGKEISFHNEVQKLLQAITDSFSESLSLNTVISDYMKLTNAIEAALKSREIRTDLVLHSFKDLITAIYPVTPTISEEAREILNVNLNLKWNLYQWPKPQLLQEQQLVKYQVVVNGKMRFTYVADKSFIDNRDSAIKILLNSSDGQRYLAGKTIKNTIMKKKVISFVVT</sequence>
<dbReference type="Pfam" id="PF09334">
    <property type="entry name" value="tRNA-synt_1g"/>
    <property type="match status" value="1"/>
</dbReference>
<dbReference type="GO" id="GO:0006429">
    <property type="term" value="P:leucyl-tRNA aminoacylation"/>
    <property type="evidence" value="ECO:0007669"/>
    <property type="project" value="InterPro"/>
</dbReference>
<evidence type="ECO:0000259" key="14">
    <source>
        <dbReference type="Pfam" id="PF13603"/>
    </source>
</evidence>
<dbReference type="FunCoup" id="C5DFC7">
    <property type="interactions" value="557"/>
</dbReference>
<dbReference type="InterPro" id="IPR025709">
    <property type="entry name" value="Leu_tRNA-synth_edit"/>
</dbReference>
<dbReference type="InterPro" id="IPR014729">
    <property type="entry name" value="Rossmann-like_a/b/a_fold"/>
</dbReference>
<dbReference type="PROSITE" id="PS00178">
    <property type="entry name" value="AA_TRNA_LIGASE_I"/>
    <property type="match status" value="1"/>
</dbReference>
<dbReference type="GO" id="GO:0005524">
    <property type="term" value="F:ATP binding"/>
    <property type="evidence" value="ECO:0007669"/>
    <property type="project" value="UniProtKB-KW"/>
</dbReference>
<keyword evidence="5 11" id="KW-0547">Nucleotide-binding</keyword>
<dbReference type="SUPFAM" id="SSF47323">
    <property type="entry name" value="Anticodon-binding domain of a subclass of class I aminoacyl-tRNA synthetases"/>
    <property type="match status" value="1"/>
</dbReference>
<evidence type="ECO:0000259" key="12">
    <source>
        <dbReference type="Pfam" id="PF00133"/>
    </source>
</evidence>
<dbReference type="InParanoid" id="C5DFC7"/>
<dbReference type="FunFam" id="3.40.50.620:FF:000100">
    <property type="entry name" value="probable leucine--tRNA ligase, mitochondrial"/>
    <property type="match status" value="1"/>
</dbReference>
<dbReference type="Gene3D" id="3.40.50.620">
    <property type="entry name" value="HUPs"/>
    <property type="match status" value="2"/>
</dbReference>
<evidence type="ECO:0000256" key="10">
    <source>
        <dbReference type="ARBA" id="ARBA00047469"/>
    </source>
</evidence>
<protein>
    <recommendedName>
        <fullName evidence="3">leucine--tRNA ligase</fullName>
        <ecNumber evidence="3">6.1.1.4</ecNumber>
    </recommendedName>
    <alternativeName>
        <fullName evidence="9">Leucyl-tRNA synthetase</fullName>
    </alternativeName>
</protein>
<evidence type="ECO:0000256" key="5">
    <source>
        <dbReference type="ARBA" id="ARBA00022741"/>
    </source>
</evidence>
<evidence type="ECO:0000256" key="11">
    <source>
        <dbReference type="RuleBase" id="RU363035"/>
    </source>
</evidence>
<keyword evidence="6 11" id="KW-0067">ATP-binding</keyword>
<evidence type="ECO:0000256" key="4">
    <source>
        <dbReference type="ARBA" id="ARBA00022598"/>
    </source>
</evidence>
<dbReference type="HOGENOM" id="CLU_004427_0_0_1"/>